<evidence type="ECO:0000256" key="4">
    <source>
        <dbReference type="ARBA" id="ARBA00022475"/>
    </source>
</evidence>
<evidence type="ECO:0000256" key="2">
    <source>
        <dbReference type="ARBA" id="ARBA00006555"/>
    </source>
</evidence>
<evidence type="ECO:0000256" key="1">
    <source>
        <dbReference type="ARBA" id="ARBA00004383"/>
    </source>
</evidence>
<evidence type="ECO:0000259" key="12">
    <source>
        <dbReference type="PROSITE" id="PS52015"/>
    </source>
</evidence>
<comment type="similarity">
    <text evidence="2">Belongs to the TonB family.</text>
</comment>
<keyword evidence="4" id="KW-1003">Cell membrane</keyword>
<feature type="domain" description="TonB C-terminal" evidence="12">
    <location>
        <begin position="125"/>
        <end position="217"/>
    </location>
</feature>
<dbReference type="AlphaFoldDB" id="A0A0A0F5M6"/>
<evidence type="ECO:0000256" key="5">
    <source>
        <dbReference type="ARBA" id="ARBA00022519"/>
    </source>
</evidence>
<gene>
    <name evidence="13" type="ORF">N799_00355</name>
</gene>
<evidence type="ECO:0000256" key="7">
    <source>
        <dbReference type="ARBA" id="ARBA00022927"/>
    </source>
</evidence>
<keyword evidence="8 11" id="KW-1133">Transmembrane helix</keyword>
<dbReference type="InterPro" id="IPR051045">
    <property type="entry name" value="TonB-dependent_transducer"/>
</dbReference>
<dbReference type="PANTHER" id="PTHR33446">
    <property type="entry name" value="PROTEIN TONB-RELATED"/>
    <property type="match status" value="1"/>
</dbReference>
<dbReference type="InterPro" id="IPR037682">
    <property type="entry name" value="TonB_C"/>
</dbReference>
<name>A0A0A0F5M6_9GAMM</name>
<keyword evidence="7" id="KW-0653">Protein transport</keyword>
<dbReference type="STRING" id="913325.N799_00355"/>
<reference evidence="13 14" key="1">
    <citation type="journal article" date="2015" name="Stand. Genomic Sci.">
        <title>Genomic information of the arsenic-resistant bacterium Lysobacter arseniciresistens type strain ZS79(T) and comparison of Lysobacter draft genomes.</title>
        <authorList>
            <person name="Liu L."/>
            <person name="Zhang S."/>
            <person name="Luo M."/>
            <person name="Wang G."/>
        </authorList>
    </citation>
    <scope>NUCLEOTIDE SEQUENCE [LARGE SCALE GENOMIC DNA]</scope>
    <source>
        <strain evidence="13 14">ZS79</strain>
    </source>
</reference>
<sequence>MPDPTPNPSRFRLDLDAWRPSLRALWLVLAAFVIGLVLFALVWSGDRDDDGFFRADGAPPTAAPVDYEPLPMPLPAGSRDASGLDPDERKPADKVVQQEEPRLIEPPQPVAEEPAPAPAPAPGALSQPRPIPGAMPAPRYPPRALRRGESGTVMVQAAIGPDGVPTSVSVAQTSGSRLLDRAAVDAVERWRFEPAMLDGRPTVGSVVVPIEFAPAGR</sequence>
<keyword evidence="14" id="KW-1185">Reference proteome</keyword>
<dbReference type="InterPro" id="IPR006260">
    <property type="entry name" value="TonB/TolA_C"/>
</dbReference>
<dbReference type="Gene3D" id="3.30.1150.10">
    <property type="match status" value="1"/>
</dbReference>
<dbReference type="GO" id="GO:0055085">
    <property type="term" value="P:transmembrane transport"/>
    <property type="evidence" value="ECO:0007669"/>
    <property type="project" value="InterPro"/>
</dbReference>
<evidence type="ECO:0000256" key="6">
    <source>
        <dbReference type="ARBA" id="ARBA00022692"/>
    </source>
</evidence>
<comment type="subcellular location">
    <subcellularLocation>
        <location evidence="1">Cell inner membrane</location>
        <topology evidence="1">Single-pass membrane protein</topology>
        <orientation evidence="1">Periplasmic side</orientation>
    </subcellularLocation>
</comment>
<dbReference type="SUPFAM" id="SSF74653">
    <property type="entry name" value="TolA/TonB C-terminal domain"/>
    <property type="match status" value="1"/>
</dbReference>
<evidence type="ECO:0000256" key="11">
    <source>
        <dbReference type="SAM" id="Phobius"/>
    </source>
</evidence>
<dbReference type="PROSITE" id="PS52015">
    <property type="entry name" value="TONB_CTD"/>
    <property type="match status" value="1"/>
</dbReference>
<feature type="transmembrane region" description="Helical" evidence="11">
    <location>
        <begin position="24"/>
        <end position="44"/>
    </location>
</feature>
<keyword evidence="9 11" id="KW-0472">Membrane</keyword>
<feature type="region of interest" description="Disordered" evidence="10">
    <location>
        <begin position="54"/>
        <end position="140"/>
    </location>
</feature>
<keyword evidence="5" id="KW-0997">Cell inner membrane</keyword>
<dbReference type="Pfam" id="PF03544">
    <property type="entry name" value="TonB_C"/>
    <property type="match status" value="1"/>
</dbReference>
<evidence type="ECO:0000256" key="3">
    <source>
        <dbReference type="ARBA" id="ARBA00022448"/>
    </source>
</evidence>
<feature type="compositionally biased region" description="Pro residues" evidence="10">
    <location>
        <begin position="129"/>
        <end position="140"/>
    </location>
</feature>
<dbReference type="GO" id="GO:0015031">
    <property type="term" value="P:protein transport"/>
    <property type="evidence" value="ECO:0007669"/>
    <property type="project" value="UniProtKB-KW"/>
</dbReference>
<evidence type="ECO:0000313" key="13">
    <source>
        <dbReference type="EMBL" id="KGM57678.1"/>
    </source>
</evidence>
<keyword evidence="6 11" id="KW-0812">Transmembrane</keyword>
<evidence type="ECO:0000256" key="8">
    <source>
        <dbReference type="ARBA" id="ARBA00022989"/>
    </source>
</evidence>
<dbReference type="PANTHER" id="PTHR33446:SF2">
    <property type="entry name" value="PROTEIN TONB"/>
    <property type="match status" value="1"/>
</dbReference>
<feature type="compositionally biased region" description="Pro residues" evidence="10">
    <location>
        <begin position="104"/>
        <end position="121"/>
    </location>
</feature>
<feature type="compositionally biased region" description="Basic and acidic residues" evidence="10">
    <location>
        <begin position="86"/>
        <end position="103"/>
    </location>
</feature>
<evidence type="ECO:0000313" key="14">
    <source>
        <dbReference type="Proteomes" id="UP000029989"/>
    </source>
</evidence>
<dbReference type="OrthoDB" id="9792439at2"/>
<proteinExistence type="inferred from homology"/>
<comment type="caution">
    <text evidence="13">The sequence shown here is derived from an EMBL/GenBank/DDBJ whole genome shotgun (WGS) entry which is preliminary data.</text>
</comment>
<dbReference type="RefSeq" id="WP_036206213.1">
    <property type="nucleotide sequence ID" value="NZ_AVPT01000001.1"/>
</dbReference>
<dbReference type="Proteomes" id="UP000029989">
    <property type="component" value="Unassembled WGS sequence"/>
</dbReference>
<dbReference type="GO" id="GO:0031992">
    <property type="term" value="F:energy transducer activity"/>
    <property type="evidence" value="ECO:0007669"/>
    <property type="project" value="TreeGrafter"/>
</dbReference>
<dbReference type="NCBIfam" id="TIGR01352">
    <property type="entry name" value="tonB_Cterm"/>
    <property type="match status" value="1"/>
</dbReference>
<organism evidence="13 14">
    <name type="scientific">Lysobacter arseniciresistens ZS79</name>
    <dbReference type="NCBI Taxonomy" id="913325"/>
    <lineage>
        <taxon>Bacteria</taxon>
        <taxon>Pseudomonadati</taxon>
        <taxon>Pseudomonadota</taxon>
        <taxon>Gammaproteobacteria</taxon>
        <taxon>Lysobacterales</taxon>
        <taxon>Lysobacteraceae</taxon>
        <taxon>Novilysobacter</taxon>
    </lineage>
</organism>
<evidence type="ECO:0000256" key="10">
    <source>
        <dbReference type="SAM" id="MobiDB-lite"/>
    </source>
</evidence>
<evidence type="ECO:0000256" key="9">
    <source>
        <dbReference type="ARBA" id="ARBA00023136"/>
    </source>
</evidence>
<accession>A0A0A0F5M6</accession>
<dbReference type="GO" id="GO:0098797">
    <property type="term" value="C:plasma membrane protein complex"/>
    <property type="evidence" value="ECO:0007669"/>
    <property type="project" value="TreeGrafter"/>
</dbReference>
<keyword evidence="3" id="KW-0813">Transport</keyword>
<dbReference type="EMBL" id="AVPT01000001">
    <property type="protein sequence ID" value="KGM57678.1"/>
    <property type="molecule type" value="Genomic_DNA"/>
</dbReference>
<dbReference type="eggNOG" id="COG0810">
    <property type="taxonomic scope" value="Bacteria"/>
</dbReference>
<protein>
    <recommendedName>
        <fullName evidence="12">TonB C-terminal domain-containing protein</fullName>
    </recommendedName>
</protein>